<dbReference type="RefSeq" id="WP_274692013.1">
    <property type="nucleotide sequence ID" value="NZ_JAPMOU010000079.1"/>
</dbReference>
<dbReference type="EMBL" id="JAPMOU010000079">
    <property type="protein sequence ID" value="MDE1465709.1"/>
    <property type="molecule type" value="Genomic_DNA"/>
</dbReference>
<accession>A0ABT5UH42</accession>
<dbReference type="NCBIfam" id="NF038104">
    <property type="entry name" value="lipo_NF038104"/>
    <property type="match status" value="1"/>
</dbReference>
<comment type="caution">
    <text evidence="1">The sequence shown here is derived from an EMBL/GenBank/DDBJ whole genome shotgun (WGS) entry which is preliminary data.</text>
</comment>
<sequence length="63" mass="6567">MISKKSVTNILALILVTTLLNGCVSTIIGTAVDATIEVAKVPFKVGGAVVDVMSDDEDEDDDD</sequence>
<organism evidence="1 2">
    <name type="scientific">Spartinivicinus poritis</name>
    <dbReference type="NCBI Taxonomy" id="2994640"/>
    <lineage>
        <taxon>Bacteria</taxon>
        <taxon>Pseudomonadati</taxon>
        <taxon>Pseudomonadota</taxon>
        <taxon>Gammaproteobacteria</taxon>
        <taxon>Oceanospirillales</taxon>
        <taxon>Zooshikellaceae</taxon>
        <taxon>Spartinivicinus</taxon>
    </lineage>
</organism>
<proteinExistence type="predicted"/>
<evidence type="ECO:0000313" key="2">
    <source>
        <dbReference type="Proteomes" id="UP001528823"/>
    </source>
</evidence>
<evidence type="ECO:0000313" key="1">
    <source>
        <dbReference type="EMBL" id="MDE1465709.1"/>
    </source>
</evidence>
<reference evidence="1 2" key="1">
    <citation type="submission" date="2022-11" db="EMBL/GenBank/DDBJ databases">
        <title>Spartinivicinus poritis sp. nov., isolated from scleractinian coral Porites lutea.</title>
        <authorList>
            <person name="Zhang G."/>
            <person name="Cai L."/>
            <person name="Wei Q."/>
        </authorList>
    </citation>
    <scope>NUCLEOTIDE SEQUENCE [LARGE SCALE GENOMIC DNA]</scope>
    <source>
        <strain evidence="1 2">A2-2</strain>
    </source>
</reference>
<name>A0ABT5UH42_9GAMM</name>
<dbReference type="Proteomes" id="UP001528823">
    <property type="component" value="Unassembled WGS sequence"/>
</dbReference>
<gene>
    <name evidence="1" type="ORF">ORQ98_27475</name>
</gene>
<protein>
    <submittedName>
        <fullName evidence="1">NF038104 family lipoprotein</fullName>
    </submittedName>
</protein>
<keyword evidence="1" id="KW-0449">Lipoprotein</keyword>
<keyword evidence="2" id="KW-1185">Reference proteome</keyword>